<dbReference type="Proteomes" id="UP000789920">
    <property type="component" value="Unassembled WGS sequence"/>
</dbReference>
<evidence type="ECO:0000313" key="1">
    <source>
        <dbReference type="EMBL" id="CAG8802414.1"/>
    </source>
</evidence>
<organism evidence="1 2">
    <name type="scientific">Racocetra persica</name>
    <dbReference type="NCBI Taxonomy" id="160502"/>
    <lineage>
        <taxon>Eukaryota</taxon>
        <taxon>Fungi</taxon>
        <taxon>Fungi incertae sedis</taxon>
        <taxon>Mucoromycota</taxon>
        <taxon>Glomeromycotina</taxon>
        <taxon>Glomeromycetes</taxon>
        <taxon>Diversisporales</taxon>
        <taxon>Gigasporaceae</taxon>
        <taxon>Racocetra</taxon>
    </lineage>
</organism>
<name>A0ACA9RQH9_9GLOM</name>
<reference evidence="1" key="1">
    <citation type="submission" date="2021-06" db="EMBL/GenBank/DDBJ databases">
        <authorList>
            <person name="Kallberg Y."/>
            <person name="Tangrot J."/>
            <person name="Rosling A."/>
        </authorList>
    </citation>
    <scope>NUCLEOTIDE SEQUENCE</scope>
    <source>
        <strain evidence="1">MA461A</strain>
    </source>
</reference>
<dbReference type="EMBL" id="CAJVQC010062156">
    <property type="protein sequence ID" value="CAG8802414.1"/>
    <property type="molecule type" value="Genomic_DNA"/>
</dbReference>
<sequence>LTSKSNLQAKPTDKQSEHELFIYIKNVPQPRQKTWNEFPLMSGGGNLSKAQYH</sequence>
<proteinExistence type="predicted"/>
<protein>
    <submittedName>
        <fullName evidence="1">18429_t:CDS:1</fullName>
    </submittedName>
</protein>
<accession>A0ACA9RQH9</accession>
<keyword evidence="2" id="KW-1185">Reference proteome</keyword>
<feature type="non-terminal residue" evidence="1">
    <location>
        <position position="1"/>
    </location>
</feature>
<comment type="caution">
    <text evidence="1">The sequence shown here is derived from an EMBL/GenBank/DDBJ whole genome shotgun (WGS) entry which is preliminary data.</text>
</comment>
<evidence type="ECO:0000313" key="2">
    <source>
        <dbReference type="Proteomes" id="UP000789920"/>
    </source>
</evidence>
<gene>
    <name evidence="1" type="ORF">RPERSI_LOCUS21314</name>
</gene>